<dbReference type="SMART" id="SM00822">
    <property type="entry name" value="PKS_KR"/>
    <property type="match status" value="1"/>
</dbReference>
<dbReference type="OrthoDB" id="9814124at2"/>
<dbReference type="InterPro" id="IPR057326">
    <property type="entry name" value="KR_dom"/>
</dbReference>
<gene>
    <name evidence="3" type="ORF">F0L46_00980</name>
</gene>
<organism evidence="3 4">
    <name type="scientific">Salinarimonas soli</name>
    <dbReference type="NCBI Taxonomy" id="1638099"/>
    <lineage>
        <taxon>Bacteria</taxon>
        <taxon>Pseudomonadati</taxon>
        <taxon>Pseudomonadota</taxon>
        <taxon>Alphaproteobacteria</taxon>
        <taxon>Hyphomicrobiales</taxon>
        <taxon>Salinarimonadaceae</taxon>
        <taxon>Salinarimonas</taxon>
    </lineage>
</organism>
<sequence length="365" mass="38404">MGSARPACGPTRCPASSTRRRGPRRRSRPEPAGGAGNRRAKRLDRLPGSNQDGTRPGKQASPVPQTSDPVPSPIRSVLVTGGSGNLGGKLVRHLIAAPWCQAIVSLDVPGQEAPEAGHPKVTAVAVDLADPADTRWREALAGVDAVVHLAAQNPYPDAPWPDAAASMDMTLNLLAAAQATGLRRFVFASSNHVMGQYKDEPLAGTIGPGRLTPELAPGPGTRWFDGQRMVQGVAYGVSKLVGERACVAAAAATGGRLTAVAVRIGWCQPGENRPETLNAAGLPGAPPRTDPDAERDLRWFRGMWLSNRDYAHLMERALVAAPDGWPAPGIVVNGMSANGGMAWSLEATRRHLGYAPQDDIAREPA</sequence>
<dbReference type="PANTHER" id="PTHR43245">
    <property type="entry name" value="BIFUNCTIONAL POLYMYXIN RESISTANCE PROTEIN ARNA"/>
    <property type="match status" value="1"/>
</dbReference>
<dbReference type="Pfam" id="PF01370">
    <property type="entry name" value="Epimerase"/>
    <property type="match status" value="1"/>
</dbReference>
<dbReference type="EMBL" id="VUOA01000003">
    <property type="protein sequence ID" value="KAA2244251.1"/>
    <property type="molecule type" value="Genomic_DNA"/>
</dbReference>
<dbReference type="SUPFAM" id="SSF51735">
    <property type="entry name" value="NAD(P)-binding Rossmann-fold domains"/>
    <property type="match status" value="1"/>
</dbReference>
<dbReference type="InterPro" id="IPR050177">
    <property type="entry name" value="Lipid_A_modif_metabolic_enz"/>
</dbReference>
<dbReference type="Proteomes" id="UP000323142">
    <property type="component" value="Unassembled WGS sequence"/>
</dbReference>
<dbReference type="Gene3D" id="3.40.50.720">
    <property type="entry name" value="NAD(P)-binding Rossmann-like Domain"/>
    <property type="match status" value="1"/>
</dbReference>
<keyword evidence="4" id="KW-1185">Reference proteome</keyword>
<evidence type="ECO:0000313" key="3">
    <source>
        <dbReference type="EMBL" id="KAA2244251.1"/>
    </source>
</evidence>
<feature type="domain" description="Ketoreductase" evidence="2">
    <location>
        <begin position="75"/>
        <end position="272"/>
    </location>
</feature>
<name>A0A5B2VXZ4_9HYPH</name>
<dbReference type="InterPro" id="IPR001509">
    <property type="entry name" value="Epimerase_deHydtase"/>
</dbReference>
<dbReference type="InterPro" id="IPR036291">
    <property type="entry name" value="NAD(P)-bd_dom_sf"/>
</dbReference>
<proteinExistence type="predicted"/>
<accession>A0A5B2VXZ4</accession>
<feature type="compositionally biased region" description="Basic residues" evidence="1">
    <location>
        <begin position="18"/>
        <end position="27"/>
    </location>
</feature>
<reference evidence="3 4" key="1">
    <citation type="submission" date="2019-09" db="EMBL/GenBank/DDBJ databases">
        <title>Salinarimonas rosea gen. nov., sp. nov., a new member of the a-2 subgroup of the Proteobacteria.</title>
        <authorList>
            <person name="Liu J."/>
        </authorList>
    </citation>
    <scope>NUCLEOTIDE SEQUENCE [LARGE SCALE GENOMIC DNA]</scope>
    <source>
        <strain evidence="3 4">BN140002</strain>
    </source>
</reference>
<feature type="region of interest" description="Disordered" evidence="1">
    <location>
        <begin position="1"/>
        <end position="76"/>
    </location>
</feature>
<evidence type="ECO:0000259" key="2">
    <source>
        <dbReference type="SMART" id="SM00822"/>
    </source>
</evidence>
<evidence type="ECO:0000256" key="1">
    <source>
        <dbReference type="SAM" id="MobiDB-lite"/>
    </source>
</evidence>
<comment type="caution">
    <text evidence="3">The sequence shown here is derived from an EMBL/GenBank/DDBJ whole genome shotgun (WGS) entry which is preliminary data.</text>
</comment>
<evidence type="ECO:0000313" key="4">
    <source>
        <dbReference type="Proteomes" id="UP000323142"/>
    </source>
</evidence>
<dbReference type="AlphaFoldDB" id="A0A5B2VXZ4"/>
<reference evidence="3 4" key="2">
    <citation type="submission" date="2019-09" db="EMBL/GenBank/DDBJ databases">
        <authorList>
            <person name="Jin C."/>
        </authorList>
    </citation>
    <scope>NUCLEOTIDE SEQUENCE [LARGE SCALE GENOMIC DNA]</scope>
    <source>
        <strain evidence="3 4">BN140002</strain>
    </source>
</reference>
<protein>
    <submittedName>
        <fullName evidence="3">NAD(P)-dependent oxidoreductase</fullName>
    </submittedName>
</protein>